<keyword evidence="1 3" id="KW-0378">Hydrolase</keyword>
<protein>
    <submittedName>
        <fullName evidence="3">Cysteine hydrolase</fullName>
    </submittedName>
</protein>
<dbReference type="InterPro" id="IPR050272">
    <property type="entry name" value="Isochorismatase-like_hydrls"/>
</dbReference>
<dbReference type="KEGG" id="moc:BB934_22860"/>
<dbReference type="InterPro" id="IPR000868">
    <property type="entry name" value="Isochorismatase-like_dom"/>
</dbReference>
<organism evidence="3">
    <name type="scientific">Microvirga ossetica</name>
    <dbReference type="NCBI Taxonomy" id="1882682"/>
    <lineage>
        <taxon>Bacteria</taxon>
        <taxon>Pseudomonadati</taxon>
        <taxon>Pseudomonadota</taxon>
        <taxon>Alphaproteobacteria</taxon>
        <taxon>Hyphomicrobiales</taxon>
        <taxon>Methylobacteriaceae</taxon>
        <taxon>Microvirga</taxon>
    </lineage>
</organism>
<dbReference type="Pfam" id="PF00857">
    <property type="entry name" value="Isochorismatase"/>
    <property type="match status" value="1"/>
</dbReference>
<dbReference type="GO" id="GO:0016787">
    <property type="term" value="F:hydrolase activity"/>
    <property type="evidence" value="ECO:0007669"/>
    <property type="project" value="UniProtKB-KW"/>
</dbReference>
<accession>A0A1B2EL60</accession>
<dbReference type="PANTHER" id="PTHR43540:SF6">
    <property type="entry name" value="ISOCHORISMATASE-LIKE DOMAIN-CONTAINING PROTEIN"/>
    <property type="match status" value="1"/>
</dbReference>
<dbReference type="Gene3D" id="3.40.50.850">
    <property type="entry name" value="Isochorismatase-like"/>
    <property type="match status" value="1"/>
</dbReference>
<reference evidence="3" key="1">
    <citation type="submission" date="2016-07" db="EMBL/GenBank/DDBJ databases">
        <title>Microvirga ossetica sp. nov. a new species of rhizobia isolated from root nodules of the legume species Vicia alpestris Steven originated from North Ossetia region in the Caucasus.</title>
        <authorList>
            <person name="Safronova V.I."/>
            <person name="Kuznetsova I.G."/>
            <person name="Sazanova A.L."/>
            <person name="Belimov A."/>
            <person name="Andronov E."/>
            <person name="Osledkin Y.S."/>
            <person name="Onishchuk O.P."/>
            <person name="Kurchak O.N."/>
            <person name="Shaposhnikov A.I."/>
            <person name="Willems A."/>
            <person name="Tikhonovich I.A."/>
        </authorList>
    </citation>
    <scope>NUCLEOTIDE SEQUENCE [LARGE SCALE GENOMIC DNA]</scope>
    <source>
        <strain evidence="3">V5/3M</strain>
    </source>
</reference>
<evidence type="ECO:0000256" key="1">
    <source>
        <dbReference type="ARBA" id="ARBA00022801"/>
    </source>
</evidence>
<gene>
    <name evidence="3" type="ORF">BB934_22860</name>
</gene>
<dbReference type="EMBL" id="CP016616">
    <property type="protein sequence ID" value="ANY80718.1"/>
    <property type="molecule type" value="Genomic_DNA"/>
</dbReference>
<feature type="domain" description="Isochorismatase-like" evidence="2">
    <location>
        <begin position="8"/>
        <end position="183"/>
    </location>
</feature>
<dbReference type="PANTHER" id="PTHR43540">
    <property type="entry name" value="PEROXYUREIDOACRYLATE/UREIDOACRYLATE AMIDOHYDROLASE-RELATED"/>
    <property type="match status" value="1"/>
</dbReference>
<proteinExistence type="predicted"/>
<dbReference type="OrthoDB" id="9811489at2"/>
<dbReference type="AlphaFoldDB" id="A0A1B2EL60"/>
<dbReference type="CDD" id="cd00431">
    <property type="entry name" value="cysteine_hydrolases"/>
    <property type="match status" value="1"/>
</dbReference>
<evidence type="ECO:0000259" key="2">
    <source>
        <dbReference type="Pfam" id="PF00857"/>
    </source>
</evidence>
<evidence type="ECO:0000313" key="3">
    <source>
        <dbReference type="EMBL" id="ANY80718.1"/>
    </source>
</evidence>
<sequence length="196" mass="22166">MTPLGPATLHLCIDMQRLFSTEGPWPTPWMERVLPVVAEIAERAPDRTVFTRFIPPYRPEDMPGTWRGYYERWREATRERLDPCLLELMPPLQRLVPPATVLDKPVYSAFAGHKLRDLVSERGVDTLLITGSETDMCVLATVLGAVDLGLRVVIVTDGVCSSSDEGHDSLLTLYSKRYRHQIQTIESESVFAQWPA</sequence>
<dbReference type="RefSeq" id="WP_099511789.1">
    <property type="nucleotide sequence ID" value="NZ_CP016616.1"/>
</dbReference>
<dbReference type="InterPro" id="IPR036380">
    <property type="entry name" value="Isochorismatase-like_sf"/>
</dbReference>
<name>A0A1B2EL60_9HYPH</name>
<dbReference type="SUPFAM" id="SSF52499">
    <property type="entry name" value="Isochorismatase-like hydrolases"/>
    <property type="match status" value="1"/>
</dbReference>